<evidence type="ECO:0000313" key="4">
    <source>
        <dbReference type="Proteomes" id="UP000243688"/>
    </source>
</evidence>
<dbReference type="InterPro" id="IPR001110">
    <property type="entry name" value="UPF0012_CS"/>
</dbReference>
<dbReference type="InterPro" id="IPR036526">
    <property type="entry name" value="C-N_Hydrolase_sf"/>
</dbReference>
<dbReference type="Gene3D" id="3.60.110.10">
    <property type="entry name" value="Carbon-nitrogen hydrolase"/>
    <property type="match status" value="1"/>
</dbReference>
<reference evidence="3 4" key="1">
    <citation type="submission" date="2016-12" db="EMBL/GenBank/DDBJ databases">
        <title>Candidatus Reconcilibacillus cellulovorans genome.</title>
        <authorList>
            <person name="Kolinko S."/>
            <person name="Wu Y.-W."/>
            <person name="Tachea F."/>
            <person name="Denzel E."/>
            <person name="Hiras J."/>
            <person name="Baecker N."/>
            <person name="Chan L.J."/>
            <person name="Eichorst S.A."/>
            <person name="Frey D."/>
            <person name="Adams P.D."/>
            <person name="Pray T."/>
            <person name="Tanjore D."/>
            <person name="Petzold C.J."/>
            <person name="Gladden J.M."/>
            <person name="Simmons B.A."/>
            <person name="Singer S.W."/>
        </authorList>
    </citation>
    <scope>NUCLEOTIDE SEQUENCE [LARGE SCALE GENOMIC DNA]</scope>
    <source>
        <strain evidence="3">JTherm</strain>
    </source>
</reference>
<dbReference type="SUPFAM" id="SSF56317">
    <property type="entry name" value="Carbon-nitrogen hydrolase"/>
    <property type="match status" value="1"/>
</dbReference>
<dbReference type="PANTHER" id="PTHR23088">
    <property type="entry name" value="NITRILASE-RELATED"/>
    <property type="match status" value="1"/>
</dbReference>
<sequence>MLRLALVQMAPEDGHPDRNERRVERLVREAAQHRPKPDIIVLPELWNTGYVPEKAAELADPDGRRTRERMSSLARECGIRLVAGSVAERLGDGRIVNAAYLFDEKGRTVGRYEKIHLFRPGGEHRHFAAGGRADVFSLGGVPVAVIVCYDLRFPELCRRLALQGTRVVFVPAAWPASRAAHWRLLLAARAVENQLFVAGCNRTGRVGNTAFAGGSAVFGPWGEAVAEAGDEECVVFAEIWLDRIEEARAAIPVWDDRRPDVY</sequence>
<dbReference type="AlphaFoldDB" id="A0A2A6E4E8"/>
<keyword evidence="3" id="KW-0378">Hydrolase</keyword>
<accession>A0A2A6E4E8</accession>
<dbReference type="PANTHER" id="PTHR23088:SF27">
    <property type="entry name" value="DEAMINATED GLUTATHIONE AMIDASE"/>
    <property type="match status" value="1"/>
</dbReference>
<feature type="domain" description="CN hydrolase" evidence="2">
    <location>
        <begin position="2"/>
        <end position="241"/>
    </location>
</feature>
<comment type="similarity">
    <text evidence="1">Belongs to the carbon-nitrogen hydrolase superfamily. NIT1/NIT2 family.</text>
</comment>
<evidence type="ECO:0000313" key="3">
    <source>
        <dbReference type="EMBL" id="PDO11792.1"/>
    </source>
</evidence>
<gene>
    <name evidence="3" type="ORF">BLM47_00605</name>
</gene>
<organism evidence="3 4">
    <name type="scientific">Candidatus Reconcilbacillus cellulovorans</name>
    <dbReference type="NCBI Taxonomy" id="1906605"/>
    <lineage>
        <taxon>Bacteria</taxon>
        <taxon>Bacillati</taxon>
        <taxon>Bacillota</taxon>
        <taxon>Bacilli</taxon>
        <taxon>Bacillales</taxon>
        <taxon>Paenibacillaceae</taxon>
        <taxon>Candidatus Reconcilbacillus</taxon>
    </lineage>
</organism>
<evidence type="ECO:0000256" key="1">
    <source>
        <dbReference type="ARBA" id="ARBA00010613"/>
    </source>
</evidence>
<proteinExistence type="inferred from homology"/>
<comment type="caution">
    <text evidence="3">The sequence shown here is derived from an EMBL/GenBank/DDBJ whole genome shotgun (WGS) entry which is preliminary data.</text>
</comment>
<evidence type="ECO:0000259" key="2">
    <source>
        <dbReference type="PROSITE" id="PS50263"/>
    </source>
</evidence>
<dbReference type="PROSITE" id="PS01227">
    <property type="entry name" value="UPF0012"/>
    <property type="match status" value="1"/>
</dbReference>
<dbReference type="Proteomes" id="UP000243688">
    <property type="component" value="Unassembled WGS sequence"/>
</dbReference>
<dbReference type="GO" id="GO:0016787">
    <property type="term" value="F:hydrolase activity"/>
    <property type="evidence" value="ECO:0007669"/>
    <property type="project" value="UniProtKB-KW"/>
</dbReference>
<dbReference type="PROSITE" id="PS50263">
    <property type="entry name" value="CN_HYDROLASE"/>
    <property type="match status" value="1"/>
</dbReference>
<dbReference type="InterPro" id="IPR003010">
    <property type="entry name" value="C-N_Hydrolase"/>
</dbReference>
<protein>
    <submittedName>
        <fullName evidence="3">Carbon-nitrogen hydrolase</fullName>
    </submittedName>
</protein>
<dbReference type="Pfam" id="PF00795">
    <property type="entry name" value="CN_hydrolase"/>
    <property type="match status" value="1"/>
</dbReference>
<name>A0A2A6E4E8_9BACL</name>
<dbReference type="CDD" id="cd07583">
    <property type="entry name" value="nitrilase_5"/>
    <property type="match status" value="1"/>
</dbReference>
<dbReference type="EMBL" id="MOXJ01000001">
    <property type="protein sequence ID" value="PDO11792.1"/>
    <property type="molecule type" value="Genomic_DNA"/>
</dbReference>